<dbReference type="CDD" id="cd03747">
    <property type="entry name" value="Ntn_PGA_like"/>
    <property type="match status" value="1"/>
</dbReference>
<dbReference type="GO" id="GO:0017000">
    <property type="term" value="P:antibiotic biosynthetic process"/>
    <property type="evidence" value="ECO:0007669"/>
    <property type="project" value="InterPro"/>
</dbReference>
<dbReference type="PANTHER" id="PTHR34218:SF4">
    <property type="entry name" value="ACYL-HOMOSERINE LACTONE ACYLASE QUIP"/>
    <property type="match status" value="1"/>
</dbReference>
<sequence>MRAPINLASIGHKHPLNHVVLTLVILLCTAACEQIPSDFQSLANEHLAKIEGAIVVPGLKAEVEVIRDSWGVPHIYADDLDDLFLAQGFIQAQDRLWQMDMYRRAGEGRLAEIFGSAALEHDRIARLIKYRGPWTDEEFNSYHPEGRRILEAFSSGVNAYIHYATEAGELPVEFELTGLRPDLWSVETPLLRIATAMPTGDARRELSLARRVTEVGTEQANREARPSPYRDLIAPVGVDYSIIGDNVASGLSGFRGTIVRPDLVSPYDTWLDAEVSMNLGAQETSPGSNNWAISGSLTASGEVIVANDPHRGVTNPSLRYMVHLDAPGWTAIGSTEPVLPGVAIGHNGRIAWGLTIVGTDQSDVYIEEVNPSNQNEVRSGDTWEPFRIEYDTIQVSGDEPEILELKFSRHGPVFFEDTENLKAYSIRSTMHEPGSTGYLSALRLNVASNCSVFLDELDYWFAPTENMICGDADGNIAWQASALSPKREGWHGRLPVPGTGGYEWSGFRDDLPREFNPERGWVATANHDIHPEGYDPPLFFKTQGPFARFERVASVLSSGSNFTVQDSKDLQHDAFLASAAQTLELFRGWTAEDPILEQYRRELAEWDAVFRREGRAPAIFGHLRRVLGGGRGGARSDVNPEEALATAVRMLSEEQGDDPSQWRWGRTQRSEFPHSLVSAYDLPEAERLGGAGTVAATGATFREVVDFADLDASVATIAPGQSERPGSDFYGNLTESWANQEYFPLSFSREAVEANEAFRLLLRPEN</sequence>
<organism evidence="4">
    <name type="scientific">marine metagenome</name>
    <dbReference type="NCBI Taxonomy" id="408172"/>
    <lineage>
        <taxon>unclassified sequences</taxon>
        <taxon>metagenomes</taxon>
        <taxon>ecological metagenomes</taxon>
    </lineage>
</organism>
<evidence type="ECO:0008006" key="5">
    <source>
        <dbReference type="Google" id="ProtNLM"/>
    </source>
</evidence>
<dbReference type="PANTHER" id="PTHR34218">
    <property type="entry name" value="PEPTIDASE S45 PENICILLIN AMIDASE"/>
    <property type="match status" value="1"/>
</dbReference>
<dbReference type="InterPro" id="IPR023343">
    <property type="entry name" value="Penicillin_amidase_dom1"/>
</dbReference>
<gene>
    <name evidence="4" type="ORF">METZ01_LOCUS6936</name>
</gene>
<keyword evidence="2" id="KW-0378">Hydrolase</keyword>
<name>A0A381NHL0_9ZZZZ</name>
<dbReference type="InterPro" id="IPR029055">
    <property type="entry name" value="Ntn_hydrolases_N"/>
</dbReference>
<evidence type="ECO:0000256" key="3">
    <source>
        <dbReference type="ARBA" id="ARBA00023145"/>
    </source>
</evidence>
<dbReference type="EMBL" id="UINC01000366">
    <property type="protein sequence ID" value="SUZ54082.1"/>
    <property type="molecule type" value="Genomic_DNA"/>
</dbReference>
<dbReference type="Pfam" id="PF01804">
    <property type="entry name" value="Penicil_amidase"/>
    <property type="match status" value="1"/>
</dbReference>
<proteinExistence type="inferred from homology"/>
<dbReference type="Gene3D" id="3.60.20.10">
    <property type="entry name" value="Glutamine Phosphoribosylpyrophosphate, subunit 1, domain 1"/>
    <property type="match status" value="2"/>
</dbReference>
<dbReference type="SUPFAM" id="SSF56235">
    <property type="entry name" value="N-terminal nucleophile aminohydrolases (Ntn hydrolases)"/>
    <property type="match status" value="1"/>
</dbReference>
<dbReference type="InterPro" id="IPR002692">
    <property type="entry name" value="S45"/>
</dbReference>
<evidence type="ECO:0000313" key="4">
    <source>
        <dbReference type="EMBL" id="SUZ54082.1"/>
    </source>
</evidence>
<protein>
    <recommendedName>
        <fullName evidence="5">Penicillin acylase family protein</fullName>
    </recommendedName>
</protein>
<dbReference type="PIRSF" id="PIRSF001227">
    <property type="entry name" value="Pen_acylase"/>
    <property type="match status" value="1"/>
</dbReference>
<dbReference type="AlphaFoldDB" id="A0A381NHL0"/>
<dbReference type="Gene3D" id="1.10.439.10">
    <property type="entry name" value="Penicillin Amidohydrolase, domain 1"/>
    <property type="match status" value="1"/>
</dbReference>
<evidence type="ECO:0000256" key="1">
    <source>
        <dbReference type="ARBA" id="ARBA00006586"/>
    </source>
</evidence>
<evidence type="ECO:0000256" key="2">
    <source>
        <dbReference type="ARBA" id="ARBA00022801"/>
    </source>
</evidence>
<comment type="similarity">
    <text evidence="1">Belongs to the peptidase S45 family.</text>
</comment>
<dbReference type="Gene3D" id="2.30.120.10">
    <property type="match status" value="1"/>
</dbReference>
<keyword evidence="3" id="KW-0865">Zymogen</keyword>
<reference evidence="4" key="1">
    <citation type="submission" date="2018-05" db="EMBL/GenBank/DDBJ databases">
        <authorList>
            <person name="Lanie J.A."/>
            <person name="Ng W.-L."/>
            <person name="Kazmierczak K.M."/>
            <person name="Andrzejewski T.M."/>
            <person name="Davidsen T.M."/>
            <person name="Wayne K.J."/>
            <person name="Tettelin H."/>
            <person name="Glass J.I."/>
            <person name="Rusch D."/>
            <person name="Podicherti R."/>
            <person name="Tsui H.-C.T."/>
            <person name="Winkler M.E."/>
        </authorList>
    </citation>
    <scope>NUCLEOTIDE SEQUENCE</scope>
</reference>
<dbReference type="InterPro" id="IPR043146">
    <property type="entry name" value="Penicillin_amidase_N_B-knob"/>
</dbReference>
<accession>A0A381NHL0</accession>
<dbReference type="GO" id="GO:0016811">
    <property type="term" value="F:hydrolase activity, acting on carbon-nitrogen (but not peptide) bonds, in linear amides"/>
    <property type="evidence" value="ECO:0007669"/>
    <property type="project" value="InterPro"/>
</dbReference>
<dbReference type="InterPro" id="IPR014395">
    <property type="entry name" value="Pen/GL7ACA/AHL_acylase"/>
</dbReference>